<organism evidence="2 3">
    <name type="scientific">Flavobacterium segetis</name>
    <dbReference type="NCBI Taxonomy" id="271157"/>
    <lineage>
        <taxon>Bacteria</taxon>
        <taxon>Pseudomonadati</taxon>
        <taxon>Bacteroidota</taxon>
        <taxon>Flavobacteriia</taxon>
        <taxon>Flavobacteriales</taxon>
        <taxon>Flavobacteriaceae</taxon>
        <taxon>Flavobacterium</taxon>
    </lineage>
</organism>
<sequence>MSNNFIQNKMIQRREFLINTSLALGALAIAPSFAYNTKKKAIGLQLYSLRDSLPKDVKGILTQVGQAGFSEVETYGFSVKNGFFGTGVKDFKAMLNDNGLKATSNHFDFNNYIETDSTENIKAYIDTANYLDSSYVTVPWISERLRGTTADDYKKLADKITKVAELCNAANLKLAYHNHDFEFEKFGDSTGYEILLNNTDKNKVDFELDLYWVVRSGNDPLQLFKKYPGRFTMWHVKDMDKSNQDLNTEIGKGRIDFKAIFAEAKLSGMKHFYVEHETNYFPNPIESVKESCFYVRKNLI</sequence>
<reference evidence="3" key="1">
    <citation type="submission" date="2016-11" db="EMBL/GenBank/DDBJ databases">
        <authorList>
            <person name="Varghese N."/>
            <person name="Submissions S."/>
        </authorList>
    </citation>
    <scope>NUCLEOTIDE SEQUENCE [LARGE SCALE GENOMIC DNA]</scope>
    <source>
        <strain evidence="3">DSM 19741</strain>
    </source>
</reference>
<dbReference type="STRING" id="271157.SAMN05444396_106137"/>
<dbReference type="SUPFAM" id="SSF51658">
    <property type="entry name" value="Xylose isomerase-like"/>
    <property type="match status" value="1"/>
</dbReference>
<keyword evidence="2" id="KW-0413">Isomerase</keyword>
<gene>
    <name evidence="2" type="ORF">SAMN05444396_106137</name>
</gene>
<accession>A0A1M5I4V4</accession>
<dbReference type="PANTHER" id="PTHR12110">
    <property type="entry name" value="HYDROXYPYRUVATE ISOMERASE"/>
    <property type="match status" value="1"/>
</dbReference>
<keyword evidence="3" id="KW-1185">Reference proteome</keyword>
<evidence type="ECO:0000313" key="2">
    <source>
        <dbReference type="EMBL" id="SHG23187.1"/>
    </source>
</evidence>
<dbReference type="EMBL" id="FQWE01000006">
    <property type="protein sequence ID" value="SHG23187.1"/>
    <property type="molecule type" value="Genomic_DNA"/>
</dbReference>
<protein>
    <submittedName>
        <fullName evidence="2">Sugar phosphate isomerase/epimerase</fullName>
    </submittedName>
</protein>
<dbReference type="InterPro" id="IPR013022">
    <property type="entry name" value="Xyl_isomerase-like_TIM-brl"/>
</dbReference>
<dbReference type="PANTHER" id="PTHR12110:SF41">
    <property type="entry name" value="INOSOSE DEHYDRATASE"/>
    <property type="match status" value="1"/>
</dbReference>
<dbReference type="InterPro" id="IPR050312">
    <property type="entry name" value="IolE/XylAMocC-like"/>
</dbReference>
<dbReference type="AlphaFoldDB" id="A0A1M5I4V4"/>
<proteinExistence type="predicted"/>
<dbReference type="Gene3D" id="3.20.20.150">
    <property type="entry name" value="Divalent-metal-dependent TIM barrel enzymes"/>
    <property type="match status" value="1"/>
</dbReference>
<feature type="domain" description="Xylose isomerase-like TIM barrel" evidence="1">
    <location>
        <begin position="66"/>
        <end position="292"/>
    </location>
</feature>
<dbReference type="Pfam" id="PF01261">
    <property type="entry name" value="AP_endonuc_2"/>
    <property type="match status" value="1"/>
</dbReference>
<evidence type="ECO:0000313" key="3">
    <source>
        <dbReference type="Proteomes" id="UP000184036"/>
    </source>
</evidence>
<evidence type="ECO:0000259" key="1">
    <source>
        <dbReference type="Pfam" id="PF01261"/>
    </source>
</evidence>
<dbReference type="Proteomes" id="UP000184036">
    <property type="component" value="Unassembled WGS sequence"/>
</dbReference>
<dbReference type="InterPro" id="IPR036237">
    <property type="entry name" value="Xyl_isomerase-like_sf"/>
</dbReference>
<dbReference type="GO" id="GO:0016853">
    <property type="term" value="F:isomerase activity"/>
    <property type="evidence" value="ECO:0007669"/>
    <property type="project" value="UniProtKB-KW"/>
</dbReference>
<name>A0A1M5I4V4_9FLAO</name>
<dbReference type="InterPro" id="IPR006311">
    <property type="entry name" value="TAT_signal"/>
</dbReference>
<dbReference type="PROSITE" id="PS51318">
    <property type="entry name" value="TAT"/>
    <property type="match status" value="1"/>
</dbReference>